<proteinExistence type="predicted"/>
<evidence type="ECO:0000313" key="2">
    <source>
        <dbReference type="Proteomes" id="UP000178319"/>
    </source>
</evidence>
<name>A0A1G1V431_9BACT</name>
<comment type="caution">
    <text evidence="1">The sequence shown here is derived from an EMBL/GenBank/DDBJ whole genome shotgun (WGS) entry which is preliminary data.</text>
</comment>
<organism evidence="1 2">
    <name type="scientific">Candidatus Blackburnbacteria bacterium RIFCSPHIGHO2_02_FULL_44_20</name>
    <dbReference type="NCBI Taxonomy" id="1797516"/>
    <lineage>
        <taxon>Bacteria</taxon>
        <taxon>Candidatus Blackburniibacteriota</taxon>
    </lineage>
</organism>
<reference evidence="1 2" key="1">
    <citation type="journal article" date="2016" name="Nat. Commun.">
        <title>Thousands of microbial genomes shed light on interconnected biogeochemical processes in an aquifer system.</title>
        <authorList>
            <person name="Anantharaman K."/>
            <person name="Brown C.T."/>
            <person name="Hug L.A."/>
            <person name="Sharon I."/>
            <person name="Castelle C.J."/>
            <person name="Probst A.J."/>
            <person name="Thomas B.C."/>
            <person name="Singh A."/>
            <person name="Wilkins M.J."/>
            <person name="Karaoz U."/>
            <person name="Brodie E.L."/>
            <person name="Williams K.H."/>
            <person name="Hubbard S.S."/>
            <person name="Banfield J.F."/>
        </authorList>
    </citation>
    <scope>NUCLEOTIDE SEQUENCE [LARGE SCALE GENOMIC DNA]</scope>
</reference>
<dbReference type="Proteomes" id="UP000178319">
    <property type="component" value="Unassembled WGS sequence"/>
</dbReference>
<sequence length="91" mass="10634">MILQGPFGKRGCHPQIILFNFLRFLPRKASAKWGPVPTFRINALCYYYIKLSNFKQNFGKVLKQKTSLKPVRFTKRNIPQTKPKVKIMGHI</sequence>
<evidence type="ECO:0000313" key="1">
    <source>
        <dbReference type="EMBL" id="OGY10128.1"/>
    </source>
</evidence>
<dbReference type="EMBL" id="MHBZ01000040">
    <property type="protein sequence ID" value="OGY10128.1"/>
    <property type="molecule type" value="Genomic_DNA"/>
</dbReference>
<protein>
    <submittedName>
        <fullName evidence="1">Uncharacterized protein</fullName>
    </submittedName>
</protein>
<gene>
    <name evidence="1" type="ORF">A3D26_00890</name>
</gene>
<dbReference type="AlphaFoldDB" id="A0A1G1V431"/>
<accession>A0A1G1V431</accession>